<organism evidence="1 2">
    <name type="scientific">Uruburuella testudinis</name>
    <dbReference type="NCBI Taxonomy" id="1282863"/>
    <lineage>
        <taxon>Bacteria</taxon>
        <taxon>Pseudomonadati</taxon>
        <taxon>Pseudomonadota</taxon>
        <taxon>Betaproteobacteria</taxon>
        <taxon>Neisseriales</taxon>
        <taxon>Neisseriaceae</taxon>
        <taxon>Uruburuella</taxon>
    </lineage>
</organism>
<dbReference type="Proteomes" id="UP000829817">
    <property type="component" value="Chromosome"/>
</dbReference>
<dbReference type="RefSeq" id="WP_244786934.1">
    <property type="nucleotide sequence ID" value="NZ_CP091508.1"/>
</dbReference>
<sequence>MWANIAGAVLVMCLLLLIMPTGIIAEYGGFAEYFKKSDCHIGCIDGEAESLLFGRSIVNDNEIIECVNGRSGRQNEIRLLKLLLLLDSEWV</sequence>
<protein>
    <submittedName>
        <fullName evidence="1">Uncharacterized protein</fullName>
    </submittedName>
</protein>
<reference evidence="1 2" key="1">
    <citation type="journal article" date="2022" name="Res Sq">
        <title>Evolution of multicellular longitudinally dividing oral cavity symbionts (Neisseriaceae).</title>
        <authorList>
            <person name="Nyongesa S."/>
            <person name="Weber P."/>
            <person name="Bernet E."/>
            <person name="Pullido F."/>
            <person name="Nieckarz M."/>
            <person name="Delaby M."/>
            <person name="Nieves C."/>
            <person name="Viehboeck T."/>
            <person name="Krause N."/>
            <person name="Rivera-Millot A."/>
            <person name="Nakamura A."/>
            <person name="Vischer N."/>
            <person name="VanNieuwenhze M."/>
            <person name="Brun Y."/>
            <person name="Cava F."/>
            <person name="Bulgheresi S."/>
            <person name="Veyrier F."/>
        </authorList>
    </citation>
    <scope>NUCLEOTIDE SEQUENCE [LARGE SCALE GENOMIC DNA]</scope>
    <source>
        <strain evidence="1 2">CCUG 63373m</strain>
    </source>
</reference>
<accession>A0ABY4DXN9</accession>
<evidence type="ECO:0000313" key="1">
    <source>
        <dbReference type="EMBL" id="UOO82839.1"/>
    </source>
</evidence>
<dbReference type="EMBL" id="CP091508">
    <property type="protein sequence ID" value="UOO82839.1"/>
    <property type="molecule type" value="Genomic_DNA"/>
</dbReference>
<proteinExistence type="predicted"/>
<keyword evidence="2" id="KW-1185">Reference proteome</keyword>
<name>A0ABY4DXN9_9NEIS</name>
<evidence type="ECO:0000313" key="2">
    <source>
        <dbReference type="Proteomes" id="UP000829817"/>
    </source>
</evidence>
<gene>
    <name evidence="1" type="ORF">LVJ83_05100</name>
</gene>